<dbReference type="GO" id="GO:0044772">
    <property type="term" value="P:mitotic cell cycle phase transition"/>
    <property type="evidence" value="ECO:0007669"/>
    <property type="project" value="InterPro"/>
</dbReference>
<gene>
    <name evidence="3" type="ORF">HCN44_006689</name>
</gene>
<evidence type="ECO:0000259" key="2">
    <source>
        <dbReference type="SMART" id="SM00385"/>
    </source>
</evidence>
<reference evidence="3 4" key="1">
    <citation type="submission" date="2020-08" db="EMBL/GenBank/DDBJ databases">
        <title>Aphidius gifuensis genome sequencing and assembly.</title>
        <authorList>
            <person name="Du Z."/>
        </authorList>
    </citation>
    <scope>NUCLEOTIDE SEQUENCE [LARGE SCALE GENOMIC DNA]</scope>
    <source>
        <strain evidence="3">YNYX2018</strain>
        <tissue evidence="3">Adults</tissue>
    </source>
</reference>
<comment type="similarity">
    <text evidence="1">Belongs to the cyclin family.</text>
</comment>
<sequence>MSCVDLTNKKFCFLDKENPSQKQKENVKIKEGSEQIKCKIISQQVLKRPVLFIKNNDSFASSKSDSIQSVNTKNWSSQSKFKIFNEPAIKNDLLSKNTDEIKKTENIKSSKLAFQRAKSFFINKEIESSKYKTNELCGQIKNESKKVHGVLKRQISLAAGFKFDGTLINRRIQQLKLEELRNTEETPLYFVNKNLPKLDEVKVLHNQRGINYRNSHPPSKESKSMSRHVAYCESYSIDIIKYYREVEEKRQLRFKNLNKLNITFKERQTIISFIIITMTMHSYSSSTLYIAVRIFEDVVRIVKDTVDNLQLIALAAMWIAIKRDSITYIIPTAQKVADYSNGVFTNEDVIKCEAEILSAIKFDLAYADPSFIMSYCLVSNTSSLIASDEKIARAYYFGSYMIDLALLDDQLMSISPILLATTVGEIAIGLVMQPEKYLSLIHFEQWRTDIARNSFKDSDIFKVRSKIVRCIVASCTDKSYSRTIYKKYKRTRYGAISDDFLKKVSMLV</sequence>
<organism evidence="3 4">
    <name type="scientific">Aphidius gifuensis</name>
    <name type="common">Parasitoid wasp</name>
    <dbReference type="NCBI Taxonomy" id="684658"/>
    <lineage>
        <taxon>Eukaryota</taxon>
        <taxon>Metazoa</taxon>
        <taxon>Ecdysozoa</taxon>
        <taxon>Arthropoda</taxon>
        <taxon>Hexapoda</taxon>
        <taxon>Insecta</taxon>
        <taxon>Pterygota</taxon>
        <taxon>Neoptera</taxon>
        <taxon>Endopterygota</taxon>
        <taxon>Hymenoptera</taxon>
        <taxon>Apocrita</taxon>
        <taxon>Ichneumonoidea</taxon>
        <taxon>Braconidae</taxon>
        <taxon>Aphidiinae</taxon>
        <taxon>Aphidius</taxon>
    </lineage>
</organism>
<dbReference type="AlphaFoldDB" id="A0A835CTP4"/>
<dbReference type="SMART" id="SM00385">
    <property type="entry name" value="CYCLIN"/>
    <property type="match status" value="1"/>
</dbReference>
<dbReference type="EMBL" id="JACMRX010000002">
    <property type="protein sequence ID" value="KAF7995582.1"/>
    <property type="molecule type" value="Genomic_DNA"/>
</dbReference>
<evidence type="ECO:0000256" key="1">
    <source>
        <dbReference type="RuleBase" id="RU000383"/>
    </source>
</evidence>
<proteinExistence type="inferred from homology"/>
<keyword evidence="1" id="KW-0195">Cyclin</keyword>
<evidence type="ECO:0000313" key="4">
    <source>
        <dbReference type="Proteomes" id="UP000639338"/>
    </source>
</evidence>
<dbReference type="InterPro" id="IPR039361">
    <property type="entry name" value="Cyclin"/>
</dbReference>
<dbReference type="PANTHER" id="PTHR10177">
    <property type="entry name" value="CYCLINS"/>
    <property type="match status" value="1"/>
</dbReference>
<evidence type="ECO:0000313" key="3">
    <source>
        <dbReference type="EMBL" id="KAF7995582.1"/>
    </source>
</evidence>
<dbReference type="GO" id="GO:0016538">
    <property type="term" value="F:cyclin-dependent protein serine/threonine kinase regulator activity"/>
    <property type="evidence" value="ECO:0007669"/>
    <property type="project" value="InterPro"/>
</dbReference>
<dbReference type="SUPFAM" id="SSF47954">
    <property type="entry name" value="Cyclin-like"/>
    <property type="match status" value="1"/>
</dbReference>
<feature type="domain" description="Cyclin-like" evidence="2">
    <location>
        <begin position="272"/>
        <end position="358"/>
    </location>
</feature>
<dbReference type="InterPro" id="IPR036915">
    <property type="entry name" value="Cyclin-like_sf"/>
</dbReference>
<name>A0A835CTP4_APHGI</name>
<dbReference type="Proteomes" id="UP000639338">
    <property type="component" value="Unassembled WGS sequence"/>
</dbReference>
<dbReference type="Gene3D" id="1.10.472.10">
    <property type="entry name" value="Cyclin-like"/>
    <property type="match status" value="2"/>
</dbReference>
<dbReference type="Pfam" id="PF00134">
    <property type="entry name" value="Cyclin_N"/>
    <property type="match status" value="1"/>
</dbReference>
<dbReference type="InterPro" id="IPR013763">
    <property type="entry name" value="Cyclin-like_dom"/>
</dbReference>
<protein>
    <recommendedName>
        <fullName evidence="2">Cyclin-like domain-containing protein</fullName>
    </recommendedName>
</protein>
<dbReference type="OrthoDB" id="5590282at2759"/>
<accession>A0A835CTP4</accession>
<keyword evidence="4" id="KW-1185">Reference proteome</keyword>
<dbReference type="InterPro" id="IPR006671">
    <property type="entry name" value="Cyclin_N"/>
</dbReference>
<comment type="caution">
    <text evidence="3">The sequence shown here is derived from an EMBL/GenBank/DDBJ whole genome shotgun (WGS) entry which is preliminary data.</text>
</comment>